<evidence type="ECO:0000313" key="3">
    <source>
        <dbReference type="Proteomes" id="UP000482578"/>
    </source>
</evidence>
<evidence type="ECO:0000313" key="2">
    <source>
        <dbReference type="EMBL" id="NDV12482.1"/>
    </source>
</evidence>
<dbReference type="RefSeq" id="WP_163315715.1">
    <property type="nucleotide sequence ID" value="NZ_JAAGAA010000005.1"/>
</dbReference>
<keyword evidence="3" id="KW-1185">Reference proteome</keyword>
<name>A0A6B2KQG6_9NEIS</name>
<organism evidence="2 3">
    <name type="scientific">Crenobacter caeni</name>
    <dbReference type="NCBI Taxonomy" id="2705474"/>
    <lineage>
        <taxon>Bacteria</taxon>
        <taxon>Pseudomonadati</taxon>
        <taxon>Pseudomonadota</taxon>
        <taxon>Betaproteobacteria</taxon>
        <taxon>Neisseriales</taxon>
        <taxon>Neisseriaceae</taxon>
        <taxon>Crenobacter</taxon>
    </lineage>
</organism>
<dbReference type="EMBL" id="JAAGAA010000005">
    <property type="protein sequence ID" value="NDV12482.1"/>
    <property type="molecule type" value="Genomic_DNA"/>
</dbReference>
<gene>
    <name evidence="2" type="ORF">GZH52_06680</name>
</gene>
<sequence length="60" mass="6412">MAADDRPLPSPCTNVDKKTARNARQGHEIDACREIAALDDHVHVGIASTLQRAHPAIADA</sequence>
<comment type="caution">
    <text evidence="2">The sequence shown here is derived from an EMBL/GenBank/DDBJ whole genome shotgun (WGS) entry which is preliminary data.</text>
</comment>
<reference evidence="2 3" key="1">
    <citation type="submission" date="2020-02" db="EMBL/GenBank/DDBJ databases">
        <authorList>
            <person name="Yang Z."/>
        </authorList>
    </citation>
    <scope>NUCLEOTIDE SEQUENCE [LARGE SCALE GENOMIC DNA]</scope>
    <source>
        <strain evidence="2 3">HX-7-9</strain>
    </source>
</reference>
<feature type="compositionally biased region" description="Basic and acidic residues" evidence="1">
    <location>
        <begin position="15"/>
        <end position="25"/>
    </location>
</feature>
<dbReference type="Proteomes" id="UP000482578">
    <property type="component" value="Unassembled WGS sequence"/>
</dbReference>
<proteinExistence type="predicted"/>
<evidence type="ECO:0000256" key="1">
    <source>
        <dbReference type="SAM" id="MobiDB-lite"/>
    </source>
</evidence>
<accession>A0A6B2KQG6</accession>
<protein>
    <submittedName>
        <fullName evidence="2">Uncharacterized protein</fullName>
    </submittedName>
</protein>
<feature type="region of interest" description="Disordered" evidence="1">
    <location>
        <begin position="1"/>
        <end position="25"/>
    </location>
</feature>
<dbReference type="AlphaFoldDB" id="A0A6B2KQG6"/>